<comment type="subcellular location">
    <subcellularLocation>
        <location evidence="1 9">Cell membrane</location>
        <topology evidence="1 9">Multi-pass membrane protein</topology>
    </subcellularLocation>
</comment>
<dbReference type="SUPFAM" id="SSF161098">
    <property type="entry name" value="MetI-like"/>
    <property type="match status" value="1"/>
</dbReference>
<evidence type="ECO:0000256" key="6">
    <source>
        <dbReference type="ARBA" id="ARBA00022692"/>
    </source>
</evidence>
<dbReference type="Gene3D" id="1.10.3720.10">
    <property type="entry name" value="MetI-like"/>
    <property type="match status" value="1"/>
</dbReference>
<dbReference type="PANTHER" id="PTHR30425:SF1">
    <property type="entry name" value="PHOSPHATE TRANSPORT SYSTEM PERMEASE PROTEIN PSTC"/>
    <property type="match status" value="1"/>
</dbReference>
<comment type="caution">
    <text evidence="13">The sequence shown here is derived from an EMBL/GenBank/DDBJ whole genome shotgun (WGS) entry which is preliminary data.</text>
</comment>
<evidence type="ECO:0000256" key="8">
    <source>
        <dbReference type="ARBA" id="ARBA00023136"/>
    </source>
</evidence>
<feature type="transmembrane region" description="Helical" evidence="9">
    <location>
        <begin position="322"/>
        <end position="345"/>
    </location>
</feature>
<dbReference type="EMBL" id="JRTT01000137">
    <property type="protein sequence ID" value="KHD72497.1"/>
    <property type="molecule type" value="Genomic_DNA"/>
</dbReference>
<dbReference type="PANTHER" id="PTHR30425">
    <property type="entry name" value="PHOSPHATE TRANSPORT SYSTEM PERMEASE PROTEIN PST"/>
    <property type="match status" value="1"/>
</dbReference>
<accession>A0A0A6WXS1</accession>
<dbReference type="Proteomes" id="UP000054537">
    <property type="component" value="Unassembled WGS sequence"/>
</dbReference>
<name>A0A0A6WXS1_ACTUT</name>
<dbReference type="InterPro" id="IPR035906">
    <property type="entry name" value="MetI-like_sf"/>
</dbReference>
<dbReference type="PROSITE" id="PS50928">
    <property type="entry name" value="ABC_TM1"/>
    <property type="match status" value="1"/>
</dbReference>
<feature type="transmembrane region" description="Helical" evidence="9">
    <location>
        <begin position="110"/>
        <end position="141"/>
    </location>
</feature>
<evidence type="ECO:0000256" key="1">
    <source>
        <dbReference type="ARBA" id="ARBA00004651"/>
    </source>
</evidence>
<comment type="function">
    <text evidence="10">Part of the binding-protein-dependent transport system for phosphate; probably responsible for the translocation of the substrate across the membrane.</text>
</comment>
<keyword evidence="14" id="KW-1185">Reference proteome</keyword>
<dbReference type="OrthoDB" id="9785113at2"/>
<evidence type="ECO:0000256" key="4">
    <source>
        <dbReference type="ARBA" id="ARBA00022475"/>
    </source>
</evidence>
<sequence length="356" mass="37349">MGDYPSRSVNATAGDLAATSSRGQGAGYGASPSNHNEPPLGGGGALPKKSRFSIETGFRALSTASGAMVLVIIVAIAVFLIYKALPALQANTGHFLTQFEWNPNDATPSFGIAAIAFGTVLSSIIALLVAVPVALSIALFLSHYAPKRLATPLGFVIDLLAAVPSVVFGLWGRDVLQSPVRDFSLWLNEYFGWIPLFGGNGPFGQSILLGGLVLAIMVLPIITSLSREVFQQTPGMNEEAALALGATRWEMIRTAVLPYGKPGVIAAVMLGLGRALGETIALAMTLSIKFDISFNLIENGGNSVAANIANAFGEANETGRGALIASGLVLFTITLVVNMTARAIIYRRREFRDNAA</sequence>
<dbReference type="GO" id="GO:0005886">
    <property type="term" value="C:plasma membrane"/>
    <property type="evidence" value="ECO:0007669"/>
    <property type="project" value="UniProtKB-SubCell"/>
</dbReference>
<evidence type="ECO:0000256" key="11">
    <source>
        <dbReference type="SAM" id="MobiDB-lite"/>
    </source>
</evidence>
<feature type="transmembrane region" description="Helical" evidence="9">
    <location>
        <begin position="263"/>
        <end position="286"/>
    </location>
</feature>
<keyword evidence="5 10" id="KW-0592">Phosphate transport</keyword>
<evidence type="ECO:0000256" key="3">
    <source>
        <dbReference type="ARBA" id="ARBA00022448"/>
    </source>
</evidence>
<dbReference type="InterPro" id="IPR011864">
    <property type="entry name" value="Phosphate_PstC"/>
</dbReference>
<proteinExistence type="inferred from homology"/>
<evidence type="ECO:0000256" key="2">
    <source>
        <dbReference type="ARBA" id="ARBA00007069"/>
    </source>
</evidence>
<feature type="region of interest" description="Disordered" evidence="11">
    <location>
        <begin position="1"/>
        <end position="45"/>
    </location>
</feature>
<dbReference type="Pfam" id="PF00528">
    <property type="entry name" value="BPD_transp_1"/>
    <property type="match status" value="1"/>
</dbReference>
<evidence type="ECO:0000256" key="10">
    <source>
        <dbReference type="RuleBase" id="RU363054"/>
    </source>
</evidence>
<dbReference type="GO" id="GO:0006817">
    <property type="term" value="P:phosphate ion transport"/>
    <property type="evidence" value="ECO:0007669"/>
    <property type="project" value="UniProtKB-KW"/>
</dbReference>
<feature type="transmembrane region" description="Helical" evidence="9">
    <location>
        <begin position="153"/>
        <end position="171"/>
    </location>
</feature>
<dbReference type="GO" id="GO:0005315">
    <property type="term" value="F:phosphate transmembrane transporter activity"/>
    <property type="evidence" value="ECO:0007669"/>
    <property type="project" value="InterPro"/>
</dbReference>
<evidence type="ECO:0000256" key="7">
    <source>
        <dbReference type="ARBA" id="ARBA00022989"/>
    </source>
</evidence>
<keyword evidence="8 9" id="KW-0472">Membrane</keyword>
<dbReference type="RefSeq" id="WP_043533169.1">
    <property type="nucleotide sequence ID" value="NZ_BAABKU010000003.1"/>
</dbReference>
<organism evidence="13 14">
    <name type="scientific">Actinoplanes utahensis</name>
    <dbReference type="NCBI Taxonomy" id="1869"/>
    <lineage>
        <taxon>Bacteria</taxon>
        <taxon>Bacillati</taxon>
        <taxon>Actinomycetota</taxon>
        <taxon>Actinomycetes</taxon>
        <taxon>Micromonosporales</taxon>
        <taxon>Micromonosporaceae</taxon>
        <taxon>Actinoplanes</taxon>
    </lineage>
</organism>
<feature type="transmembrane region" description="Helical" evidence="9">
    <location>
        <begin position="58"/>
        <end position="82"/>
    </location>
</feature>
<protein>
    <recommendedName>
        <fullName evidence="10">Phosphate transport system permease protein</fullName>
    </recommendedName>
</protein>
<comment type="similarity">
    <text evidence="2 10">Belongs to the binding-protein-dependent transport system permease family. CysTW subfamily.</text>
</comment>
<keyword evidence="4 10" id="KW-1003">Cell membrane</keyword>
<dbReference type="CDD" id="cd06261">
    <property type="entry name" value="TM_PBP2"/>
    <property type="match status" value="1"/>
</dbReference>
<dbReference type="InterPro" id="IPR000515">
    <property type="entry name" value="MetI-like"/>
</dbReference>
<keyword evidence="7 9" id="KW-1133">Transmembrane helix</keyword>
<keyword evidence="6 9" id="KW-0812">Transmembrane</keyword>
<keyword evidence="3 9" id="KW-0813">Transport</keyword>
<dbReference type="NCBIfam" id="TIGR02138">
    <property type="entry name" value="phosphate_pstC"/>
    <property type="match status" value="1"/>
</dbReference>
<evidence type="ECO:0000256" key="5">
    <source>
        <dbReference type="ARBA" id="ARBA00022592"/>
    </source>
</evidence>
<dbReference type="InterPro" id="IPR051124">
    <property type="entry name" value="Phosphate_Transport_Permease"/>
</dbReference>
<evidence type="ECO:0000259" key="12">
    <source>
        <dbReference type="PROSITE" id="PS50928"/>
    </source>
</evidence>
<evidence type="ECO:0000313" key="13">
    <source>
        <dbReference type="EMBL" id="KHD72497.1"/>
    </source>
</evidence>
<dbReference type="eggNOG" id="COG0573">
    <property type="taxonomic scope" value="Bacteria"/>
</dbReference>
<dbReference type="STRING" id="1869.MB27_39270"/>
<dbReference type="AlphaFoldDB" id="A0A0A6WXS1"/>
<reference evidence="13 14" key="1">
    <citation type="submission" date="2014-10" db="EMBL/GenBank/DDBJ databases">
        <title>Draft genome sequence of Actinoplanes utahensis NRRL 12052.</title>
        <authorList>
            <person name="Velasco-Bucheli B."/>
            <person name="del Cerro C."/>
            <person name="Hormigo D."/>
            <person name="Garcia J.L."/>
            <person name="Acebal C."/>
            <person name="Arroyo M."/>
            <person name="de la Mata I."/>
        </authorList>
    </citation>
    <scope>NUCLEOTIDE SEQUENCE [LARGE SCALE GENOMIC DNA]</scope>
    <source>
        <strain evidence="13 14">NRRL 12052</strain>
    </source>
</reference>
<evidence type="ECO:0000313" key="14">
    <source>
        <dbReference type="Proteomes" id="UP000054537"/>
    </source>
</evidence>
<feature type="domain" description="ABC transmembrane type-1" evidence="12">
    <location>
        <begin position="116"/>
        <end position="341"/>
    </location>
</feature>
<evidence type="ECO:0000256" key="9">
    <source>
        <dbReference type="RuleBase" id="RU363032"/>
    </source>
</evidence>
<feature type="transmembrane region" description="Helical" evidence="9">
    <location>
        <begin position="203"/>
        <end position="222"/>
    </location>
</feature>
<gene>
    <name evidence="13" type="ORF">MB27_39270</name>
</gene>